<evidence type="ECO:0000256" key="3">
    <source>
        <dbReference type="ARBA" id="ARBA00022670"/>
    </source>
</evidence>
<dbReference type="EMBL" id="GBZX01000520">
    <property type="protein sequence ID" value="JAG92220.1"/>
    <property type="molecule type" value="mRNA"/>
</dbReference>
<feature type="non-terminal residue" evidence="8">
    <location>
        <position position="151"/>
    </location>
</feature>
<dbReference type="GO" id="GO:0004185">
    <property type="term" value="F:serine-type carboxypeptidase activity"/>
    <property type="evidence" value="ECO:0007669"/>
    <property type="project" value="InterPro"/>
</dbReference>
<evidence type="ECO:0000256" key="2">
    <source>
        <dbReference type="ARBA" id="ARBA00022645"/>
    </source>
</evidence>
<evidence type="ECO:0000256" key="5">
    <source>
        <dbReference type="ARBA" id="ARBA00022801"/>
    </source>
</evidence>
<dbReference type="AlphaFoldDB" id="A0A0C9R5H5"/>
<evidence type="ECO:0000256" key="7">
    <source>
        <dbReference type="SAM" id="SignalP"/>
    </source>
</evidence>
<organism evidence="8">
    <name type="scientific">Amblyomma americanum</name>
    <name type="common">Lone star tick</name>
    <dbReference type="NCBI Taxonomy" id="6943"/>
    <lineage>
        <taxon>Eukaryota</taxon>
        <taxon>Metazoa</taxon>
        <taxon>Ecdysozoa</taxon>
        <taxon>Arthropoda</taxon>
        <taxon>Chelicerata</taxon>
        <taxon>Arachnida</taxon>
        <taxon>Acari</taxon>
        <taxon>Parasitiformes</taxon>
        <taxon>Ixodida</taxon>
        <taxon>Ixodoidea</taxon>
        <taxon>Ixodidae</taxon>
        <taxon>Amblyomminae</taxon>
        <taxon>Amblyomma</taxon>
    </lineage>
</organism>
<dbReference type="PANTHER" id="PTHR11802">
    <property type="entry name" value="SERINE PROTEASE FAMILY S10 SERINE CARBOXYPEPTIDASE"/>
    <property type="match status" value="1"/>
</dbReference>
<evidence type="ECO:0000256" key="4">
    <source>
        <dbReference type="ARBA" id="ARBA00022729"/>
    </source>
</evidence>
<comment type="similarity">
    <text evidence="1">Belongs to the peptidase S10 family.</text>
</comment>
<dbReference type="SUPFAM" id="SSF53474">
    <property type="entry name" value="alpha/beta-Hydrolases"/>
    <property type="match status" value="1"/>
</dbReference>
<feature type="signal peptide" evidence="7">
    <location>
        <begin position="1"/>
        <end position="16"/>
    </location>
</feature>
<keyword evidence="2 8" id="KW-0121">Carboxypeptidase</keyword>
<dbReference type="PANTHER" id="PTHR11802:SF472">
    <property type="entry name" value="SERINE CARBOXYPEPTIDASE CPVL-RELATED"/>
    <property type="match status" value="1"/>
</dbReference>
<sequence>MWFLPLILLLLKLVPSLEVTQSQGSEGLFLSKHIEQNKIEQALKASRVNFFMRHAGVEAHSGYITVRNKSHLFFLLLKAPKKAFDKAPLILWLQGGPGRSGLFGQFLENGPVGLDAKGRLYNRSCAFQNEASVLYVDYPAGGGFSIIQDPS</sequence>
<dbReference type="Gene3D" id="3.40.50.1820">
    <property type="entry name" value="alpha/beta hydrolase"/>
    <property type="match status" value="1"/>
</dbReference>
<accession>A0A0C9R5H5</accession>
<feature type="chain" id="PRO_5002202065" evidence="7">
    <location>
        <begin position="17"/>
        <end position="151"/>
    </location>
</feature>
<evidence type="ECO:0000256" key="1">
    <source>
        <dbReference type="ARBA" id="ARBA00009431"/>
    </source>
</evidence>
<keyword evidence="4 7" id="KW-0732">Signal</keyword>
<reference evidence="8" key="1">
    <citation type="journal article" date="2015" name="PLoS ONE">
        <title>An Insight into the Sialome of the Lone Star Tick, Amblyomma americanum, with a Glimpse on Its Time Dependent Gene Expression.</title>
        <authorList>
            <person name="Karim S."/>
            <person name="Ribeiro J.M."/>
        </authorList>
    </citation>
    <scope>NUCLEOTIDE SEQUENCE</scope>
    <source>
        <tissue evidence="8">Salivary gland</tissue>
    </source>
</reference>
<dbReference type="InterPro" id="IPR029058">
    <property type="entry name" value="AB_hydrolase_fold"/>
</dbReference>
<evidence type="ECO:0000256" key="6">
    <source>
        <dbReference type="ARBA" id="ARBA00023180"/>
    </source>
</evidence>
<proteinExistence type="evidence at transcript level"/>
<keyword evidence="3" id="KW-0645">Protease</keyword>
<name>A0A0C9R5H5_AMBAM</name>
<dbReference type="InterPro" id="IPR001563">
    <property type="entry name" value="Peptidase_S10"/>
</dbReference>
<evidence type="ECO:0000313" key="8">
    <source>
        <dbReference type="EMBL" id="JAG92220.1"/>
    </source>
</evidence>
<keyword evidence="6" id="KW-0325">Glycoprotein</keyword>
<protein>
    <submittedName>
        <fullName evidence="8">Putative serine carboxypeptidase</fullName>
    </submittedName>
</protein>
<keyword evidence="5" id="KW-0378">Hydrolase</keyword>
<dbReference type="Pfam" id="PF00450">
    <property type="entry name" value="Peptidase_S10"/>
    <property type="match status" value="1"/>
</dbReference>
<dbReference type="GO" id="GO:0006508">
    <property type="term" value="P:proteolysis"/>
    <property type="evidence" value="ECO:0007669"/>
    <property type="project" value="UniProtKB-KW"/>
</dbReference>